<evidence type="ECO:0000256" key="1">
    <source>
        <dbReference type="ARBA" id="ARBA00022723"/>
    </source>
</evidence>
<protein>
    <submittedName>
        <fullName evidence="4">Uncharacterized protein</fullName>
    </submittedName>
</protein>
<dbReference type="PANTHER" id="PTHR46594">
    <property type="entry name" value="P-TYPE CATION-TRANSPORTING ATPASE"/>
    <property type="match status" value="1"/>
</dbReference>
<keyword evidence="3" id="KW-1185">Reference proteome</keyword>
<name>A0A914ED49_9BILA</name>
<dbReference type="InterPro" id="IPR036412">
    <property type="entry name" value="HAD-like_sf"/>
</dbReference>
<dbReference type="Proteomes" id="UP000887540">
    <property type="component" value="Unplaced"/>
</dbReference>
<dbReference type="WBParaSite" id="ACRNAN_scaffold6970.g14481.t1">
    <property type="protein sequence ID" value="ACRNAN_scaffold6970.g14481.t1"/>
    <property type="gene ID" value="ACRNAN_scaffold6970.g14481"/>
</dbReference>
<keyword evidence="1" id="KW-0479">Metal-binding</keyword>
<dbReference type="SUPFAM" id="SSF56784">
    <property type="entry name" value="HAD-like"/>
    <property type="match status" value="1"/>
</dbReference>
<feature type="transmembrane region" description="Helical" evidence="2">
    <location>
        <begin position="20"/>
        <end position="39"/>
    </location>
</feature>
<evidence type="ECO:0000313" key="3">
    <source>
        <dbReference type="Proteomes" id="UP000887540"/>
    </source>
</evidence>
<accession>A0A914ED49</accession>
<dbReference type="PANTHER" id="PTHR46594:SF4">
    <property type="entry name" value="P-TYPE CATION-TRANSPORTING ATPASE"/>
    <property type="match status" value="1"/>
</dbReference>
<dbReference type="AlphaFoldDB" id="A0A914ED49"/>
<evidence type="ECO:0000256" key="2">
    <source>
        <dbReference type="SAM" id="Phobius"/>
    </source>
</evidence>
<keyword evidence="2" id="KW-1133">Transmembrane helix</keyword>
<sequence>NRLIDVVSAIRLSKATVRRIRINLFFAFIYNSIGIPIAAGVLQPLGISIQPWMAAAAMAMSSVSVVTSSLFLKNFKKPTEQSLQTPEFQKFMSKIEETEVVVYKGLEESFYQSVPTQGKSSLKNAFSKNRRLRIDRSKAANKRSKRKIFLENDDLEKGLVSQI</sequence>
<proteinExistence type="predicted"/>
<dbReference type="GO" id="GO:0046872">
    <property type="term" value="F:metal ion binding"/>
    <property type="evidence" value="ECO:0007669"/>
    <property type="project" value="UniProtKB-KW"/>
</dbReference>
<evidence type="ECO:0000313" key="4">
    <source>
        <dbReference type="WBParaSite" id="ACRNAN_scaffold6970.g14481.t1"/>
    </source>
</evidence>
<keyword evidence="2" id="KW-0812">Transmembrane</keyword>
<feature type="transmembrane region" description="Helical" evidence="2">
    <location>
        <begin position="51"/>
        <end position="72"/>
    </location>
</feature>
<keyword evidence="2" id="KW-0472">Membrane</keyword>
<organism evidence="3 4">
    <name type="scientific">Acrobeloides nanus</name>
    <dbReference type="NCBI Taxonomy" id="290746"/>
    <lineage>
        <taxon>Eukaryota</taxon>
        <taxon>Metazoa</taxon>
        <taxon>Ecdysozoa</taxon>
        <taxon>Nematoda</taxon>
        <taxon>Chromadorea</taxon>
        <taxon>Rhabditida</taxon>
        <taxon>Tylenchina</taxon>
        <taxon>Cephalobomorpha</taxon>
        <taxon>Cephaloboidea</taxon>
        <taxon>Cephalobidae</taxon>
        <taxon>Acrobeloides</taxon>
    </lineage>
</organism>
<reference evidence="4" key="1">
    <citation type="submission" date="2022-11" db="UniProtKB">
        <authorList>
            <consortium name="WormBaseParasite"/>
        </authorList>
    </citation>
    <scope>IDENTIFICATION</scope>
</reference>